<name>A0A8C3FSA0_CHRPI</name>
<evidence type="ECO:0000256" key="8">
    <source>
        <dbReference type="ARBA" id="ARBA00022481"/>
    </source>
</evidence>
<dbReference type="GO" id="GO:0016323">
    <property type="term" value="C:basolateral plasma membrane"/>
    <property type="evidence" value="ECO:0007669"/>
    <property type="project" value="UniProtKB-SubCell"/>
</dbReference>
<evidence type="ECO:0000256" key="10">
    <source>
        <dbReference type="ARBA" id="ARBA00022960"/>
    </source>
</evidence>
<proteinExistence type="inferred from homology"/>
<keyword evidence="8" id="KW-0488">Methylation</keyword>
<evidence type="ECO:0000256" key="11">
    <source>
        <dbReference type="ARBA" id="ARBA00023018"/>
    </source>
</evidence>
<evidence type="ECO:0000256" key="14">
    <source>
        <dbReference type="ARBA" id="ARBA00023139"/>
    </source>
</evidence>
<evidence type="ECO:0000256" key="19">
    <source>
        <dbReference type="ARBA" id="ARBA00037871"/>
    </source>
</evidence>
<dbReference type="OrthoDB" id="9934905at2759"/>
<comment type="subcellular location">
    <subcellularLocation>
        <location evidence="18">Apicolateral cell membrane</location>
        <topology evidence="18">Lipid-anchor</topology>
    </subcellularLocation>
    <subcellularLocation>
        <location evidence="19">Basolateral cell membrane</location>
        <topology evidence="19">Lipid-anchor</topology>
    </subcellularLocation>
    <subcellularLocation>
        <location evidence="2">Cell membrane</location>
        <topology evidence="2">Lipid-anchor</topology>
        <orientation evidence="2">Cytoplasmic side</orientation>
    </subcellularLocation>
    <subcellularLocation>
        <location evidence="3">Cell projection</location>
        <location evidence="3">Axon</location>
    </subcellularLocation>
    <subcellularLocation>
        <location evidence="1">Cell projection</location>
        <location evidence="1">Dendrite</location>
    </subcellularLocation>
    <subcellularLocation>
        <location evidence="5">Cell projection</location>
        <location evidence="5">Dendritic spine</location>
    </subcellularLocation>
    <subcellularLocation>
        <location evidence="4">Cell projection</location>
        <location evidence="4">Filopodium membrane</location>
        <topology evidence="4">Lipid-anchor</topology>
    </subcellularLocation>
</comment>
<dbReference type="GO" id="GO:0030424">
    <property type="term" value="C:axon"/>
    <property type="evidence" value="ECO:0007669"/>
    <property type="project" value="UniProtKB-SubCell"/>
</dbReference>
<feature type="region of interest" description="Disordered" evidence="24">
    <location>
        <begin position="1"/>
        <end position="55"/>
    </location>
</feature>
<dbReference type="GO" id="GO:0007010">
    <property type="term" value="P:cytoskeleton organization"/>
    <property type="evidence" value="ECO:0007669"/>
    <property type="project" value="Ensembl"/>
</dbReference>
<dbReference type="GO" id="GO:0072659">
    <property type="term" value="P:protein localization to plasma membrane"/>
    <property type="evidence" value="ECO:0007669"/>
    <property type="project" value="Ensembl"/>
</dbReference>
<evidence type="ECO:0000256" key="21">
    <source>
        <dbReference type="ARBA" id="ARBA00040790"/>
    </source>
</evidence>
<keyword evidence="7" id="KW-1003">Cell membrane</keyword>
<evidence type="ECO:0000256" key="18">
    <source>
        <dbReference type="ARBA" id="ARBA00037796"/>
    </source>
</evidence>
<evidence type="ECO:0000256" key="2">
    <source>
        <dbReference type="ARBA" id="ARBA00004342"/>
    </source>
</evidence>
<evidence type="ECO:0000256" key="5">
    <source>
        <dbReference type="ARBA" id="ARBA00004552"/>
    </source>
</evidence>
<feature type="coiled-coil region" evidence="23">
    <location>
        <begin position="99"/>
        <end position="179"/>
    </location>
</feature>
<dbReference type="GO" id="GO:0008360">
    <property type="term" value="P:regulation of cell shape"/>
    <property type="evidence" value="ECO:0007669"/>
    <property type="project" value="UniProtKB-KW"/>
</dbReference>
<evidence type="ECO:0000256" key="22">
    <source>
        <dbReference type="ARBA" id="ARBA00041963"/>
    </source>
</evidence>
<dbReference type="GO" id="GO:0005654">
    <property type="term" value="C:nucleoplasm"/>
    <property type="evidence" value="ECO:0007669"/>
    <property type="project" value="Ensembl"/>
</dbReference>
<reference evidence="25" key="1">
    <citation type="submission" date="2025-08" db="UniProtKB">
        <authorList>
            <consortium name="Ensembl"/>
        </authorList>
    </citation>
    <scope>IDENTIFICATION</scope>
</reference>
<dbReference type="Ensembl" id="ENSCPBT00000015559.1">
    <property type="protein sequence ID" value="ENSCPBP00000013094.1"/>
    <property type="gene ID" value="ENSCPBG00000009831.1"/>
</dbReference>
<evidence type="ECO:0000256" key="24">
    <source>
        <dbReference type="SAM" id="MobiDB-lite"/>
    </source>
</evidence>
<dbReference type="GO" id="GO:0051491">
    <property type="term" value="P:positive regulation of filopodium assembly"/>
    <property type="evidence" value="ECO:0007669"/>
    <property type="project" value="Ensembl"/>
</dbReference>
<evidence type="ECO:0000256" key="4">
    <source>
        <dbReference type="ARBA" id="ARBA00004527"/>
    </source>
</evidence>
<keyword evidence="13" id="KW-0472">Membrane</keyword>
<dbReference type="Pfam" id="PF03285">
    <property type="entry name" value="Paralemmin"/>
    <property type="match status" value="1"/>
</dbReference>
<evidence type="ECO:0000256" key="17">
    <source>
        <dbReference type="ARBA" id="ARBA00023289"/>
    </source>
</evidence>
<dbReference type="GO" id="GO:0071257">
    <property type="term" value="P:cellular response to electrical stimulus"/>
    <property type="evidence" value="ECO:0007669"/>
    <property type="project" value="Ensembl"/>
</dbReference>
<evidence type="ECO:0000256" key="6">
    <source>
        <dbReference type="ARBA" id="ARBA00005756"/>
    </source>
</evidence>
<keyword evidence="15" id="KW-0966">Cell projection</keyword>
<evidence type="ECO:0000256" key="7">
    <source>
        <dbReference type="ARBA" id="ARBA00022475"/>
    </source>
</evidence>
<comment type="subunit">
    <text evidence="20">Interacts with dopamine receptor DRD3.</text>
</comment>
<keyword evidence="14" id="KW-0564">Palmitate</keyword>
<evidence type="ECO:0000256" key="13">
    <source>
        <dbReference type="ARBA" id="ARBA00023136"/>
    </source>
</evidence>
<keyword evidence="11" id="KW-0770">Synapse</keyword>
<evidence type="ECO:0000256" key="16">
    <source>
        <dbReference type="ARBA" id="ARBA00023288"/>
    </source>
</evidence>
<dbReference type="PANTHER" id="PTHR10498:SF6">
    <property type="entry name" value="PARALEMMIN-1"/>
    <property type="match status" value="1"/>
</dbReference>
<dbReference type="GO" id="GO:0014069">
    <property type="term" value="C:postsynaptic density"/>
    <property type="evidence" value="ECO:0007669"/>
    <property type="project" value="Ensembl"/>
</dbReference>
<keyword evidence="17" id="KW-0636">Prenylation</keyword>
<dbReference type="GO" id="GO:0005737">
    <property type="term" value="C:cytoplasm"/>
    <property type="evidence" value="ECO:0007669"/>
    <property type="project" value="Ensembl"/>
</dbReference>
<evidence type="ECO:0000256" key="9">
    <source>
        <dbReference type="ARBA" id="ARBA00022553"/>
    </source>
</evidence>
<comment type="similarity">
    <text evidence="6">Belongs to the paralemmin family.</text>
</comment>
<dbReference type="GO" id="GO:0060160">
    <property type="term" value="P:negative regulation of dopamine receptor signaling pathway"/>
    <property type="evidence" value="ECO:0007669"/>
    <property type="project" value="Ensembl"/>
</dbReference>
<evidence type="ECO:0000256" key="15">
    <source>
        <dbReference type="ARBA" id="ARBA00023273"/>
    </source>
</evidence>
<evidence type="ECO:0000256" key="1">
    <source>
        <dbReference type="ARBA" id="ARBA00004279"/>
    </source>
</evidence>
<feature type="compositionally biased region" description="Basic and acidic residues" evidence="24">
    <location>
        <begin position="317"/>
        <end position="333"/>
    </location>
</feature>
<dbReference type="GO" id="GO:0031750">
    <property type="term" value="F:D3 dopamine receptor binding"/>
    <property type="evidence" value="ECO:0007669"/>
    <property type="project" value="Ensembl"/>
</dbReference>
<dbReference type="GO" id="GO:0060074">
    <property type="term" value="P:synapse maturation"/>
    <property type="evidence" value="ECO:0007669"/>
    <property type="project" value="Ensembl"/>
</dbReference>
<keyword evidence="10" id="KW-0133">Cell shape</keyword>
<dbReference type="GO" id="GO:0043197">
    <property type="term" value="C:dendritic spine"/>
    <property type="evidence" value="ECO:0007669"/>
    <property type="project" value="UniProtKB-SubCell"/>
</dbReference>
<organism evidence="25 26">
    <name type="scientific">Chrysemys picta bellii</name>
    <name type="common">Western painted turtle</name>
    <name type="synonym">Emys bellii</name>
    <dbReference type="NCBI Taxonomy" id="8478"/>
    <lineage>
        <taxon>Eukaryota</taxon>
        <taxon>Metazoa</taxon>
        <taxon>Chordata</taxon>
        <taxon>Craniata</taxon>
        <taxon>Vertebrata</taxon>
        <taxon>Euteleostomi</taxon>
        <taxon>Archelosauria</taxon>
        <taxon>Testudinata</taxon>
        <taxon>Testudines</taxon>
        <taxon>Cryptodira</taxon>
        <taxon>Durocryptodira</taxon>
        <taxon>Testudinoidea</taxon>
        <taxon>Emydidae</taxon>
        <taxon>Chrysemys</taxon>
    </lineage>
</organism>
<accession>A0A8C3FSA0</accession>
<dbReference type="PANTHER" id="PTHR10498">
    <property type="entry name" value="PARALEMMIN-RELATED"/>
    <property type="match status" value="1"/>
</dbReference>
<dbReference type="InterPro" id="IPR004965">
    <property type="entry name" value="Paralemmin"/>
</dbReference>
<keyword evidence="12 23" id="KW-0175">Coiled coil</keyword>
<dbReference type="GO" id="GO:0031527">
    <property type="term" value="C:filopodium membrane"/>
    <property type="evidence" value="ECO:0007669"/>
    <property type="project" value="UniProtKB-SubCell"/>
</dbReference>
<evidence type="ECO:0000256" key="23">
    <source>
        <dbReference type="SAM" id="Coils"/>
    </source>
</evidence>
<sequence>MLEKGKGRKKKIPSHPQLSHPPPASRTQDNNTAGDAARPPAARHLSHSLLPVSGETARGGLAQGWRLPFPPELRLDPCRAASQRVRQPGDCRGWENGEKRKRQIEIENKRRQLEDDRRQLQHLKSKALRERWLLEGAPSSATEEDEAMKKQMQEDEVKTKELEETIQRLEKELEILENGDSAPPTKEKLGKEVAVTAKEEKAANTQKTPLGTTKAEQKISNSPMKSVEGTDMMKAAMYSVEITVEKDRVTGETKVLSSTTLLPKNHCLQGVKVYEDEMKVVHAVHMEDGAIENGVHPLSSSEVDDLIHKADEANLSEACRRDSKAKEREEAKKGGPGSNLPSQNTTPRKEITGVQAKPVDSPRILASGEGAEPSKDQPVTMIFMGYQNVEDENETKKVLGLGGTIKAELVVIEDADNKPAAAGAADCMGKDHAPPNGSTVEPVATLPQKEDSQVGEKPGANDTDPKGADQDLDMKKHRCKCCTVM</sequence>
<dbReference type="GO" id="GO:0016327">
    <property type="term" value="C:apicolateral plasma membrane"/>
    <property type="evidence" value="ECO:0007669"/>
    <property type="project" value="UniProtKB-SubCell"/>
</dbReference>
<keyword evidence="26" id="KW-1185">Reference proteome</keyword>
<keyword evidence="16" id="KW-0449">Lipoprotein</keyword>
<evidence type="ECO:0000313" key="26">
    <source>
        <dbReference type="Proteomes" id="UP000694380"/>
    </source>
</evidence>
<reference evidence="25" key="2">
    <citation type="submission" date="2025-09" db="UniProtKB">
        <authorList>
            <consortium name="Ensembl"/>
        </authorList>
    </citation>
    <scope>IDENTIFICATION</scope>
</reference>
<protein>
    <recommendedName>
        <fullName evidence="21">Paralemmin-1</fullName>
    </recommendedName>
    <alternativeName>
        <fullName evidence="22">Paralemmin</fullName>
    </alternativeName>
</protein>
<keyword evidence="9" id="KW-0597">Phosphoprotein</keyword>
<feature type="region of interest" description="Disordered" evidence="24">
    <location>
        <begin position="198"/>
        <end position="225"/>
    </location>
</feature>
<evidence type="ECO:0000256" key="20">
    <source>
        <dbReference type="ARBA" id="ARBA00038823"/>
    </source>
</evidence>
<feature type="region of interest" description="Disordered" evidence="24">
    <location>
        <begin position="317"/>
        <end position="379"/>
    </location>
</feature>
<gene>
    <name evidence="25" type="primary">PALM</name>
</gene>
<dbReference type="Proteomes" id="UP000694380">
    <property type="component" value="Unplaced"/>
</dbReference>
<feature type="compositionally biased region" description="Basic and acidic residues" evidence="24">
    <location>
        <begin position="463"/>
        <end position="472"/>
    </location>
</feature>
<evidence type="ECO:0000256" key="3">
    <source>
        <dbReference type="ARBA" id="ARBA00004489"/>
    </source>
</evidence>
<dbReference type="AlphaFoldDB" id="A0A8C3FSA0"/>
<evidence type="ECO:0000313" key="25">
    <source>
        <dbReference type="Ensembl" id="ENSCPBP00000013094.1"/>
    </source>
</evidence>
<feature type="compositionally biased region" description="Basic residues" evidence="24">
    <location>
        <begin position="1"/>
        <end position="13"/>
    </location>
</feature>
<feature type="region of interest" description="Disordered" evidence="24">
    <location>
        <begin position="421"/>
        <end position="472"/>
    </location>
</feature>
<dbReference type="GeneTree" id="ENSGT00940000160580"/>
<evidence type="ECO:0000256" key="12">
    <source>
        <dbReference type="ARBA" id="ARBA00023054"/>
    </source>
</evidence>
<dbReference type="GO" id="GO:0007193">
    <property type="term" value="P:adenylate cyclase-inhibiting G protein-coupled receptor signaling pathway"/>
    <property type="evidence" value="ECO:0007669"/>
    <property type="project" value="Ensembl"/>
</dbReference>